<dbReference type="Pfam" id="PF00535">
    <property type="entry name" value="Glycos_transf_2"/>
    <property type="match status" value="1"/>
</dbReference>
<protein>
    <recommendedName>
        <fullName evidence="1">Glycosyltransferase 2-like domain-containing protein</fullName>
    </recommendedName>
</protein>
<organism evidence="2">
    <name type="scientific">viral metagenome</name>
    <dbReference type="NCBI Taxonomy" id="1070528"/>
    <lineage>
        <taxon>unclassified sequences</taxon>
        <taxon>metagenomes</taxon>
        <taxon>organismal metagenomes</taxon>
    </lineage>
</organism>
<dbReference type="CDD" id="cd00761">
    <property type="entry name" value="Glyco_tranf_GTA_type"/>
    <property type="match status" value="1"/>
</dbReference>
<dbReference type="InterPro" id="IPR029044">
    <property type="entry name" value="Nucleotide-diphossugar_trans"/>
</dbReference>
<sequence>METLLRNKDHIFRIKERVENLDPSLFEHYCIQNREIDDETISIVMTSSNRSKQTLFTLKTIADSVVRNIQVIIVDDSDSDPLDVETIKNNAYLFNLDIVKIKRENKDWHNPLVNYNIGFKFIKGSKVIIQNAEVCHIGDVLQFVNQGISDDNYYVFDVNASLNYETNETIYNSNTKNTDIYKLDLFWLWYQSVSNNRKYHFLTSMTTNTFNKIKEFNYDYTMGASYDDNDFVLKIISKNVNIINVFNNEHNIGGIHLYHGMSPEMWDKGVEDNVELFNKKKRIYDSIGIYVDATENIEEFDRKYENLRNA</sequence>
<dbReference type="AlphaFoldDB" id="A0A6C0HC30"/>
<proteinExistence type="predicted"/>
<evidence type="ECO:0000259" key="1">
    <source>
        <dbReference type="Pfam" id="PF00535"/>
    </source>
</evidence>
<dbReference type="EMBL" id="MN739929">
    <property type="protein sequence ID" value="QHT78059.1"/>
    <property type="molecule type" value="Genomic_DNA"/>
</dbReference>
<dbReference type="SUPFAM" id="SSF53448">
    <property type="entry name" value="Nucleotide-diphospho-sugar transferases"/>
    <property type="match status" value="1"/>
</dbReference>
<evidence type="ECO:0000313" key="2">
    <source>
        <dbReference type="EMBL" id="QHT78059.1"/>
    </source>
</evidence>
<reference evidence="2" key="1">
    <citation type="journal article" date="2020" name="Nature">
        <title>Giant virus diversity and host interactions through global metagenomics.</title>
        <authorList>
            <person name="Schulz F."/>
            <person name="Roux S."/>
            <person name="Paez-Espino D."/>
            <person name="Jungbluth S."/>
            <person name="Walsh D.A."/>
            <person name="Denef V.J."/>
            <person name="McMahon K.D."/>
            <person name="Konstantinidis K.T."/>
            <person name="Eloe-Fadrosh E.A."/>
            <person name="Kyrpides N.C."/>
            <person name="Woyke T."/>
        </authorList>
    </citation>
    <scope>NUCLEOTIDE SEQUENCE</scope>
    <source>
        <strain evidence="2">GVMAG-M-3300023179-91</strain>
    </source>
</reference>
<feature type="domain" description="Glycosyltransferase 2-like" evidence="1">
    <location>
        <begin position="42"/>
        <end position="184"/>
    </location>
</feature>
<dbReference type="InterPro" id="IPR001173">
    <property type="entry name" value="Glyco_trans_2-like"/>
</dbReference>
<accession>A0A6C0HC30</accession>
<name>A0A6C0HC30_9ZZZZ</name>